<accession>A0A1C4BBK9</accession>
<evidence type="ECO:0000313" key="4">
    <source>
        <dbReference type="EMBL" id="SCC04301.1"/>
    </source>
</evidence>
<dbReference type="RefSeq" id="WP_092463168.1">
    <property type="nucleotide sequence ID" value="NZ_BJEE01000003.1"/>
</dbReference>
<evidence type="ECO:0000256" key="1">
    <source>
        <dbReference type="ARBA" id="ARBA00005582"/>
    </source>
</evidence>
<evidence type="ECO:0000313" key="5">
    <source>
        <dbReference type="Proteomes" id="UP000199268"/>
    </source>
</evidence>
<keyword evidence="2" id="KW-0378">Hydrolase</keyword>
<dbReference type="Proteomes" id="UP000199268">
    <property type="component" value="Unassembled WGS sequence"/>
</dbReference>
<dbReference type="AlphaFoldDB" id="A0A1C4BBK9"/>
<evidence type="ECO:0000259" key="3">
    <source>
        <dbReference type="PROSITE" id="PS51462"/>
    </source>
</evidence>
<dbReference type="CDD" id="cd18875">
    <property type="entry name" value="NUDIX_Hydrolase"/>
    <property type="match status" value="1"/>
</dbReference>
<dbReference type="Gene3D" id="3.90.79.10">
    <property type="entry name" value="Nucleoside Triphosphate Pyrophosphohydrolase"/>
    <property type="match status" value="1"/>
</dbReference>
<proteinExistence type="inferred from homology"/>
<organism evidence="4 5">
    <name type="scientific">Weissella bombi</name>
    <dbReference type="NCBI Taxonomy" id="1505725"/>
    <lineage>
        <taxon>Bacteria</taxon>
        <taxon>Bacillati</taxon>
        <taxon>Bacillota</taxon>
        <taxon>Bacilli</taxon>
        <taxon>Lactobacillales</taxon>
        <taxon>Lactobacillaceae</taxon>
        <taxon>Weissella</taxon>
    </lineage>
</organism>
<sequence>MARYTAIELTNMIMIENPETHEILVENRQNPNWAGVTFPGGHVEVGETVTQSVYREAFEETGLTIAKPKLMGIKEWPLADGARYIVFLYKTTTYTGNIHTSREGEIFWTTREKLLSGQYHLPNTFAEMLPVFDNTNINELALHAMVDGVEKHINWQ</sequence>
<reference evidence="5" key="1">
    <citation type="submission" date="2016-08" db="EMBL/GenBank/DDBJ databases">
        <authorList>
            <person name="Varghese N."/>
            <person name="Submissions Spin"/>
        </authorList>
    </citation>
    <scope>NUCLEOTIDE SEQUENCE [LARGE SCALE GENOMIC DNA]</scope>
    <source>
        <strain evidence="5">R-53094</strain>
    </source>
</reference>
<dbReference type="GO" id="GO:0016787">
    <property type="term" value="F:hydrolase activity"/>
    <property type="evidence" value="ECO:0007669"/>
    <property type="project" value="UniProtKB-KW"/>
</dbReference>
<dbReference type="PANTHER" id="PTHR43736">
    <property type="entry name" value="ADP-RIBOSE PYROPHOSPHATASE"/>
    <property type="match status" value="1"/>
</dbReference>
<dbReference type="Pfam" id="PF00293">
    <property type="entry name" value="NUDIX"/>
    <property type="match status" value="1"/>
</dbReference>
<dbReference type="PANTHER" id="PTHR43736:SF1">
    <property type="entry name" value="DIHYDRONEOPTERIN TRIPHOSPHATE DIPHOSPHATASE"/>
    <property type="match status" value="1"/>
</dbReference>
<dbReference type="InterPro" id="IPR015797">
    <property type="entry name" value="NUDIX_hydrolase-like_dom_sf"/>
</dbReference>
<feature type="domain" description="Nudix hydrolase" evidence="3">
    <location>
        <begin position="6"/>
        <end position="134"/>
    </location>
</feature>
<dbReference type="PROSITE" id="PS51462">
    <property type="entry name" value="NUDIX"/>
    <property type="match status" value="1"/>
</dbReference>
<gene>
    <name evidence="4" type="ORF">GA0061074_11011</name>
</gene>
<dbReference type="InterPro" id="IPR020476">
    <property type="entry name" value="Nudix_hydrolase"/>
</dbReference>
<dbReference type="SUPFAM" id="SSF55811">
    <property type="entry name" value="Nudix"/>
    <property type="match status" value="1"/>
</dbReference>
<protein>
    <submittedName>
        <fullName evidence="4">8-oxo-dGTP diphosphatase</fullName>
    </submittedName>
</protein>
<dbReference type="InterPro" id="IPR000086">
    <property type="entry name" value="NUDIX_hydrolase_dom"/>
</dbReference>
<dbReference type="STRING" id="1505725.GA0061074_11011"/>
<keyword evidence="5" id="KW-1185">Reference proteome</keyword>
<dbReference type="OrthoDB" id="9008185at2"/>
<dbReference type="PRINTS" id="PR00502">
    <property type="entry name" value="NUDIXFAMILY"/>
</dbReference>
<name>A0A1C4BBK9_9LACO</name>
<evidence type="ECO:0000256" key="2">
    <source>
        <dbReference type="ARBA" id="ARBA00022801"/>
    </source>
</evidence>
<comment type="similarity">
    <text evidence="1">Belongs to the Nudix hydrolase family.</text>
</comment>
<dbReference type="EMBL" id="FMAO01000010">
    <property type="protein sequence ID" value="SCC04301.1"/>
    <property type="molecule type" value="Genomic_DNA"/>
</dbReference>